<feature type="region of interest" description="Disordered" evidence="1">
    <location>
        <begin position="47"/>
        <end position="71"/>
    </location>
</feature>
<organism evidence="2 3">
    <name type="scientific">Gigaspora rosea</name>
    <dbReference type="NCBI Taxonomy" id="44941"/>
    <lineage>
        <taxon>Eukaryota</taxon>
        <taxon>Fungi</taxon>
        <taxon>Fungi incertae sedis</taxon>
        <taxon>Mucoromycota</taxon>
        <taxon>Glomeromycotina</taxon>
        <taxon>Glomeromycetes</taxon>
        <taxon>Diversisporales</taxon>
        <taxon>Gigasporaceae</taxon>
        <taxon>Gigaspora</taxon>
    </lineage>
</organism>
<dbReference type="AlphaFoldDB" id="A0A397UWX3"/>
<proteinExistence type="predicted"/>
<sequence length="71" mass="8543">MSNIDLFEKIEFGQKFEYASFEDKEEIIHANQQQRFSFSTIEYRNDSVAEYNNDDNDDEYNDKDDDEDQQA</sequence>
<reference evidence="2 3" key="1">
    <citation type="submission" date="2018-06" db="EMBL/GenBank/DDBJ databases">
        <title>Comparative genomics reveals the genomic features of Rhizophagus irregularis, R. cerebriforme, R. diaphanum and Gigaspora rosea, and their symbiotic lifestyle signature.</title>
        <authorList>
            <person name="Morin E."/>
            <person name="San Clemente H."/>
            <person name="Chen E.C.H."/>
            <person name="De La Providencia I."/>
            <person name="Hainaut M."/>
            <person name="Kuo A."/>
            <person name="Kohler A."/>
            <person name="Murat C."/>
            <person name="Tang N."/>
            <person name="Roy S."/>
            <person name="Loubradou J."/>
            <person name="Henrissat B."/>
            <person name="Grigoriev I.V."/>
            <person name="Corradi N."/>
            <person name="Roux C."/>
            <person name="Martin F.M."/>
        </authorList>
    </citation>
    <scope>NUCLEOTIDE SEQUENCE [LARGE SCALE GENOMIC DNA]</scope>
    <source>
        <strain evidence="2 3">DAOM 194757</strain>
    </source>
</reference>
<evidence type="ECO:0000256" key="1">
    <source>
        <dbReference type="SAM" id="MobiDB-lite"/>
    </source>
</evidence>
<name>A0A397UWX3_9GLOM</name>
<protein>
    <submittedName>
        <fullName evidence="2">Uncharacterized protein</fullName>
    </submittedName>
</protein>
<dbReference type="Proteomes" id="UP000266673">
    <property type="component" value="Unassembled WGS sequence"/>
</dbReference>
<keyword evidence="3" id="KW-1185">Reference proteome</keyword>
<evidence type="ECO:0000313" key="3">
    <source>
        <dbReference type="Proteomes" id="UP000266673"/>
    </source>
</evidence>
<dbReference type="OrthoDB" id="10535700at2759"/>
<dbReference type="EMBL" id="QKWP01000811">
    <property type="protein sequence ID" value="RIB14635.1"/>
    <property type="molecule type" value="Genomic_DNA"/>
</dbReference>
<accession>A0A397UWX3</accession>
<gene>
    <name evidence="2" type="ORF">C2G38_2194538</name>
</gene>
<comment type="caution">
    <text evidence="2">The sequence shown here is derived from an EMBL/GenBank/DDBJ whole genome shotgun (WGS) entry which is preliminary data.</text>
</comment>
<evidence type="ECO:0000313" key="2">
    <source>
        <dbReference type="EMBL" id="RIB14635.1"/>
    </source>
</evidence>
<feature type="compositionally biased region" description="Acidic residues" evidence="1">
    <location>
        <begin position="52"/>
        <end position="71"/>
    </location>
</feature>